<accession>A0A6J3CV56</accession>
<feature type="domain" description="SH3" evidence="4">
    <location>
        <begin position="157"/>
        <end position="217"/>
    </location>
</feature>
<evidence type="ECO:0000256" key="2">
    <source>
        <dbReference type="PROSITE-ProRule" id="PRU00192"/>
    </source>
</evidence>
<dbReference type="InterPro" id="IPR030642">
    <property type="entry name" value="NPHP1_SH3"/>
</dbReference>
<dbReference type="GO" id="GO:0090251">
    <property type="term" value="P:protein localization involved in establishment of planar polarity"/>
    <property type="evidence" value="ECO:0007669"/>
    <property type="project" value="TreeGrafter"/>
</dbReference>
<dbReference type="PANTHER" id="PTHR15176">
    <property type="entry name" value="NEPHROCYSTIN"/>
    <property type="match status" value="1"/>
</dbReference>
<dbReference type="Pfam" id="PF00018">
    <property type="entry name" value="SH3_1"/>
    <property type="match status" value="1"/>
</dbReference>
<evidence type="ECO:0000256" key="1">
    <source>
        <dbReference type="ARBA" id="ARBA00022443"/>
    </source>
</evidence>
<dbReference type="PANTHER" id="PTHR15176:SF1">
    <property type="entry name" value="NEPHROCYSTIN-1"/>
    <property type="match status" value="1"/>
</dbReference>
<feature type="compositionally biased region" description="Acidic residues" evidence="3">
    <location>
        <begin position="121"/>
        <end position="153"/>
    </location>
</feature>
<organism evidence="5 6">
    <name type="scientific">Aythya fuligula</name>
    <name type="common">Tufted duck</name>
    <name type="synonym">Anas fuligula</name>
    <dbReference type="NCBI Taxonomy" id="219594"/>
    <lineage>
        <taxon>Eukaryota</taxon>
        <taxon>Metazoa</taxon>
        <taxon>Chordata</taxon>
        <taxon>Craniata</taxon>
        <taxon>Vertebrata</taxon>
        <taxon>Euteleostomi</taxon>
        <taxon>Archelosauria</taxon>
        <taxon>Archosauria</taxon>
        <taxon>Dinosauria</taxon>
        <taxon>Saurischia</taxon>
        <taxon>Theropoda</taxon>
        <taxon>Coelurosauria</taxon>
        <taxon>Aves</taxon>
        <taxon>Neognathae</taxon>
        <taxon>Galloanserae</taxon>
        <taxon>Anseriformes</taxon>
        <taxon>Anatidae</taxon>
        <taxon>Aythyinae</taxon>
        <taxon>Aythya</taxon>
    </lineage>
</organism>
<dbReference type="CDD" id="cd11770">
    <property type="entry name" value="SH3_Nephrocystin"/>
    <property type="match status" value="1"/>
</dbReference>
<dbReference type="InterPro" id="IPR001452">
    <property type="entry name" value="SH3_domain"/>
</dbReference>
<dbReference type="GO" id="GO:0005929">
    <property type="term" value="C:cilium"/>
    <property type="evidence" value="ECO:0007669"/>
    <property type="project" value="TreeGrafter"/>
</dbReference>
<evidence type="ECO:0000256" key="3">
    <source>
        <dbReference type="SAM" id="MobiDB-lite"/>
    </source>
</evidence>
<evidence type="ECO:0000313" key="5">
    <source>
        <dbReference type="Proteomes" id="UP000504639"/>
    </source>
</evidence>
<feature type="compositionally biased region" description="Basic residues" evidence="3">
    <location>
        <begin position="1"/>
        <end position="19"/>
    </location>
</feature>
<dbReference type="CTD" id="4867"/>
<evidence type="ECO:0000313" key="6">
    <source>
        <dbReference type="RefSeq" id="XP_032041208.1"/>
    </source>
</evidence>
<keyword evidence="5" id="KW-1185">Reference proteome</keyword>
<sequence length="679" mass="76730">MAGRRARSPLQRVQRRSRHLRDQVEALRAESAAASGGQRQALRQRYMQLQKLVDENTDALHNLKKADEPAPVGNYTQRKEEEEKLLLKLSQQLWKLGHVLDQDNAATNDTVKDGYQKDPQTVDEDKEEDESDDDDAESSEEEDSEETDDEDKLLDDPSVKECIAVGNFNAQQEGDLTFKKGEVLVIHDKKADGWWLAENSKGERGLVPKTYLAVHNEDGESQDESDEHIEVVDETADGTEIKKRTDSHWSAVRKAITENDTVEVLATMGAVPAGFRLSTLFQLLEGGNQFRASYFLQPELTPSQLAFKDLVWDSEKNTIQPRPTRVSLIVTLCSCKMIPLPAGSIQVLSRHVRLCLFDGNRVLSNIHTVRATWQPKNPQMWTFSPRVTGILPSLLDGDCFVRSNSPSSDIGFLFELGITYIRNSTGERGELSCGWAFQKLFTSDGMPVPSKMYELPLNGGTPYERGVEVDPSISRRAGSGVLQQLITLKKQPVLLVKLRSLSTQSKDILNLLPETLIGSMCYIHLLIFYRQILGDALLKDRINMQSADLICNPILATFPQLMDQPDLMDALRSAWADRERNLKRSEKRDREFLKSLFVLVYHDSVFPLLQSTFLPSYKWAEEESEASRWRVIADFLRKSRENDGALQSLLSSENTHKAFDISELAYDFLGETRKNNPVA</sequence>
<reference evidence="6" key="1">
    <citation type="submission" date="2025-08" db="UniProtKB">
        <authorList>
            <consortium name="RefSeq"/>
        </authorList>
    </citation>
    <scope>IDENTIFICATION</scope>
    <source>
        <tissue evidence="6">Lung</tissue>
    </source>
</reference>
<dbReference type="Proteomes" id="UP000504639">
    <property type="component" value="Chromosome 3"/>
</dbReference>
<dbReference type="InParanoid" id="A0A6J3CV56"/>
<evidence type="ECO:0000259" key="4">
    <source>
        <dbReference type="PROSITE" id="PS50002"/>
    </source>
</evidence>
<dbReference type="FunCoup" id="A0A6J3CV56">
    <property type="interactions" value="105"/>
</dbReference>
<dbReference type="InterPro" id="IPR039687">
    <property type="entry name" value="NPHP1"/>
</dbReference>
<dbReference type="InterPro" id="IPR036028">
    <property type="entry name" value="SH3-like_dom_sf"/>
</dbReference>
<feature type="region of interest" description="Disordered" evidence="3">
    <location>
        <begin position="1"/>
        <end position="21"/>
    </location>
</feature>
<dbReference type="RefSeq" id="XP_032041208.1">
    <property type="nucleotide sequence ID" value="XM_032185317.1"/>
</dbReference>
<feature type="region of interest" description="Disordered" evidence="3">
    <location>
        <begin position="105"/>
        <end position="156"/>
    </location>
</feature>
<dbReference type="AlphaFoldDB" id="A0A6J3CV56"/>
<keyword evidence="1 2" id="KW-0728">SH3 domain</keyword>
<protein>
    <submittedName>
        <fullName evidence="6">Nephrocystin-1 isoform X1</fullName>
    </submittedName>
</protein>
<gene>
    <name evidence="6" type="primary">NPHP1</name>
</gene>
<proteinExistence type="predicted"/>
<dbReference type="GeneID" id="116488034"/>
<dbReference type="SMART" id="SM00326">
    <property type="entry name" value="SH3"/>
    <property type="match status" value="1"/>
</dbReference>
<dbReference type="PROSITE" id="PS50002">
    <property type="entry name" value="SH3"/>
    <property type="match status" value="1"/>
</dbReference>
<dbReference type="SUPFAM" id="SSF50044">
    <property type="entry name" value="SH3-domain"/>
    <property type="match status" value="1"/>
</dbReference>
<dbReference type="Gene3D" id="2.30.30.40">
    <property type="entry name" value="SH3 Domains"/>
    <property type="match status" value="1"/>
</dbReference>
<name>A0A6J3CV56_AYTFU</name>
<dbReference type="KEGG" id="aful:116488034"/>
<dbReference type="GO" id="GO:0005737">
    <property type="term" value="C:cytoplasm"/>
    <property type="evidence" value="ECO:0007669"/>
    <property type="project" value="TreeGrafter"/>
</dbReference>